<name>A0A0D6AZM5_RHOSU</name>
<sequence>MRSLVYVLTAMAVMALAFWAYRENYRTQAALDNVQRLNRAIGSLREQLAMQNAEWAYLNRPERLRELAALNYDRLGLGPLAPEQFGQIDQVSYPEMVLPDIVLPDELFQEIMAEADRPAQTAAPTLPVEDAAAAPAVPEALEAQGAQDAEAGQ</sequence>
<protein>
    <submittedName>
        <fullName evidence="3">FtsL protein</fullName>
    </submittedName>
</protein>
<dbReference type="PATRIC" id="fig|35806.4.peg.1227"/>
<evidence type="ECO:0000313" key="4">
    <source>
        <dbReference type="Proteomes" id="UP000064912"/>
    </source>
</evidence>
<accession>A0A0D6AZM5</accession>
<dbReference type="KEGG" id="rsu:NHU_01193"/>
<gene>
    <name evidence="3" type="ORF">NHU_01193</name>
</gene>
<organism evidence="3 4">
    <name type="scientific">Rhodovulum sulfidophilum</name>
    <name type="common">Rhodobacter sulfidophilus</name>
    <dbReference type="NCBI Taxonomy" id="35806"/>
    <lineage>
        <taxon>Bacteria</taxon>
        <taxon>Pseudomonadati</taxon>
        <taxon>Pseudomonadota</taxon>
        <taxon>Alphaproteobacteria</taxon>
        <taxon>Rhodobacterales</taxon>
        <taxon>Paracoccaceae</taxon>
        <taxon>Rhodovulum</taxon>
    </lineage>
</organism>
<evidence type="ECO:0000313" key="3">
    <source>
        <dbReference type="EMBL" id="BAQ68353.1"/>
    </source>
</evidence>
<evidence type="ECO:0000256" key="1">
    <source>
        <dbReference type="SAM" id="Coils"/>
    </source>
</evidence>
<dbReference type="EMBL" id="AP014800">
    <property type="protein sequence ID" value="BAQ68353.1"/>
    <property type="molecule type" value="Genomic_DNA"/>
</dbReference>
<keyword evidence="1" id="KW-0175">Coiled coil</keyword>
<feature type="coiled-coil region" evidence="1">
    <location>
        <begin position="27"/>
        <end position="54"/>
    </location>
</feature>
<dbReference type="RefSeq" id="WP_075788227.1">
    <property type="nucleotide sequence ID" value="NZ_MSYR01000001.1"/>
</dbReference>
<dbReference type="eggNOG" id="COG5462">
    <property type="taxonomic scope" value="Bacteria"/>
</dbReference>
<proteinExistence type="predicted"/>
<dbReference type="Proteomes" id="UP000064912">
    <property type="component" value="Chromosome"/>
</dbReference>
<feature type="compositionally biased region" description="Low complexity" evidence="2">
    <location>
        <begin position="126"/>
        <end position="153"/>
    </location>
</feature>
<dbReference type="AlphaFoldDB" id="A0A0D6AZM5"/>
<evidence type="ECO:0000256" key="2">
    <source>
        <dbReference type="SAM" id="MobiDB-lite"/>
    </source>
</evidence>
<feature type="region of interest" description="Disordered" evidence="2">
    <location>
        <begin position="116"/>
        <end position="153"/>
    </location>
</feature>
<reference evidence="3 4" key="1">
    <citation type="submission" date="2015-02" db="EMBL/GenBank/DDBJ databases">
        <title>Genome sequene of Rhodovulum sulfidophilum DSM 2351.</title>
        <authorList>
            <person name="Nagao N."/>
        </authorList>
    </citation>
    <scope>NUCLEOTIDE SEQUENCE [LARGE SCALE GENOMIC DNA]</scope>
    <source>
        <strain evidence="3 4">DSM 2351</strain>
    </source>
</reference>